<accession>A0ABS6N0W5</accession>
<evidence type="ECO:0000313" key="2">
    <source>
        <dbReference type="EMBL" id="MBV2134445.1"/>
    </source>
</evidence>
<name>A0ABS6N0W5_9GAMM</name>
<comment type="caution">
    <text evidence="2">The sequence shown here is derived from an EMBL/GenBank/DDBJ whole genome shotgun (WGS) entry which is preliminary data.</text>
</comment>
<dbReference type="PANTHER" id="PTHR36573:SF1">
    <property type="entry name" value="INTERMEMBRANE PHOSPHOLIPID TRANSPORT SYSTEM BINDING PROTEIN MLAC"/>
    <property type="match status" value="1"/>
</dbReference>
<evidence type="ECO:0000313" key="3">
    <source>
        <dbReference type="Proteomes" id="UP000813068"/>
    </source>
</evidence>
<dbReference type="PANTHER" id="PTHR36573">
    <property type="entry name" value="INTERMEMBRANE PHOSPHOLIPID TRANSPORT SYSTEM BINDING PROTEIN MLAC"/>
    <property type="match status" value="1"/>
</dbReference>
<feature type="chain" id="PRO_5045049926" evidence="1">
    <location>
        <begin position="23"/>
        <end position="216"/>
    </location>
</feature>
<evidence type="ECO:0000256" key="1">
    <source>
        <dbReference type="SAM" id="SignalP"/>
    </source>
</evidence>
<gene>
    <name evidence="2" type="ORF">KRX52_16820</name>
</gene>
<organism evidence="2 3">
    <name type="scientific">Geopseudomonas aromaticivorans</name>
    <dbReference type="NCBI Taxonomy" id="2849492"/>
    <lineage>
        <taxon>Bacteria</taxon>
        <taxon>Pseudomonadati</taxon>
        <taxon>Pseudomonadota</taxon>
        <taxon>Gammaproteobacteria</taxon>
        <taxon>Pseudomonadales</taxon>
        <taxon>Pseudomonadaceae</taxon>
        <taxon>Geopseudomonas</taxon>
    </lineage>
</organism>
<feature type="signal peptide" evidence="1">
    <location>
        <begin position="1"/>
        <end position="22"/>
    </location>
</feature>
<dbReference type="Proteomes" id="UP000813068">
    <property type="component" value="Unassembled WGS sequence"/>
</dbReference>
<keyword evidence="1" id="KW-0732">Signal</keyword>
<dbReference type="InterPro" id="IPR008869">
    <property type="entry name" value="MlaC/ttg2D"/>
</dbReference>
<dbReference type="RefSeq" id="WP_217682882.1">
    <property type="nucleotide sequence ID" value="NZ_JAHRGL010000057.1"/>
</dbReference>
<dbReference type="PIRSF" id="PIRSF004649">
    <property type="entry name" value="MlaC"/>
    <property type="match status" value="1"/>
</dbReference>
<sequence>MYKFLRRGLLVLLACLPFMAHAAATPQQVVQGATDQVLGELNSKREQFKQDPEAFYLALNSILTPVIDFDGFARGVMTVRYSRQASAEQMQTFQESFKRSLVKFYGSALLEYDNQEIRMLPAPAAREPGRASVNMEVVGRTGAIYPLTYTLEQKDGGWKVRNVIINGINVGKLFRDQFAESMRSNGNDLDKVIATWGDAVARAQETANAQQGGSQQ</sequence>
<keyword evidence="3" id="KW-1185">Reference proteome</keyword>
<dbReference type="EMBL" id="JAHRGL010000057">
    <property type="protein sequence ID" value="MBV2134445.1"/>
    <property type="molecule type" value="Genomic_DNA"/>
</dbReference>
<proteinExistence type="predicted"/>
<protein>
    <submittedName>
        <fullName evidence="2">ABC transporter substrate-binding protein</fullName>
    </submittedName>
</protein>
<dbReference type="Pfam" id="PF05494">
    <property type="entry name" value="MlaC"/>
    <property type="match status" value="1"/>
</dbReference>
<reference evidence="2 3" key="1">
    <citation type="submission" date="2021-06" db="EMBL/GenBank/DDBJ databases">
        <title>Differences between aerobic and microaerobic xylene degrading microbial communities.</title>
        <authorList>
            <person name="Banerjee S."/>
            <person name="Tancsics A."/>
        </authorList>
    </citation>
    <scope>NUCLEOTIDE SEQUENCE [LARGE SCALE GENOMIC DNA]</scope>
    <source>
        <strain evidence="2 3">MAP12</strain>
    </source>
</reference>